<dbReference type="OrthoDB" id="44061at2759"/>
<evidence type="ECO:0000259" key="5">
    <source>
        <dbReference type="PROSITE" id="PS51790"/>
    </source>
</evidence>
<keyword evidence="3" id="KW-0479">Metal-binding</keyword>
<gene>
    <name evidence="6" type="ORF">AFUS01_LOCUS28560</name>
</gene>
<sequence>MSQSEVNYSAKGVCANNQCCGDTTILDKEVLTERKLKLTPMEFRVTQERQTERPFSNKYNKHWDTGIYNCIVCNTELFRSETKFESKSGWPAFSNVVDTARVKLTPDLSHVGANLLLLVAKPDLARTEVSCANCNAHLGHLFKDGPKPTGLRYCINSSSLVFFPSEGDTTGVKPDEETTVERNGVTVEPMRKEPEKPVKEPEPRPVTLAKTSCPAPSVGNSAKICFFQSAAPLRKNGNTSKNLMVNSSSSGSLGNSIQ</sequence>
<evidence type="ECO:0000256" key="1">
    <source>
        <dbReference type="ARBA" id="ARBA00012499"/>
    </source>
</evidence>
<reference evidence="6" key="1">
    <citation type="submission" date="2021-06" db="EMBL/GenBank/DDBJ databases">
        <authorList>
            <person name="Hodson N. C."/>
            <person name="Mongue J. A."/>
            <person name="Jaron S. K."/>
        </authorList>
    </citation>
    <scope>NUCLEOTIDE SEQUENCE</scope>
</reference>
<dbReference type="InterPro" id="IPR002579">
    <property type="entry name" value="Met_Sox_Rdtase_MsrB_dom"/>
</dbReference>
<proteinExistence type="inferred from homology"/>
<evidence type="ECO:0000256" key="4">
    <source>
        <dbReference type="SAM" id="MobiDB-lite"/>
    </source>
</evidence>
<comment type="similarity">
    <text evidence="3">Belongs to the MsrB Met sulfoxide reductase family.</text>
</comment>
<name>A0A8J2KHF9_9HEXA</name>
<dbReference type="PANTHER" id="PTHR10173">
    <property type="entry name" value="METHIONINE SULFOXIDE REDUCTASE"/>
    <property type="match status" value="1"/>
</dbReference>
<dbReference type="Pfam" id="PF01641">
    <property type="entry name" value="SelR"/>
    <property type="match status" value="1"/>
</dbReference>
<organism evidence="6 7">
    <name type="scientific">Allacma fusca</name>
    <dbReference type="NCBI Taxonomy" id="39272"/>
    <lineage>
        <taxon>Eukaryota</taxon>
        <taxon>Metazoa</taxon>
        <taxon>Ecdysozoa</taxon>
        <taxon>Arthropoda</taxon>
        <taxon>Hexapoda</taxon>
        <taxon>Collembola</taxon>
        <taxon>Symphypleona</taxon>
        <taxon>Sminthuridae</taxon>
        <taxon>Allacma</taxon>
    </lineage>
</organism>
<comment type="caution">
    <text evidence="6">The sequence shown here is derived from an EMBL/GenBank/DDBJ whole genome shotgun (WGS) entry which is preliminary data.</text>
</comment>
<dbReference type="AlphaFoldDB" id="A0A8J2KHF9"/>
<dbReference type="NCBIfam" id="TIGR00357">
    <property type="entry name" value="peptide-methionine (R)-S-oxide reductase MsrB"/>
    <property type="match status" value="1"/>
</dbReference>
<evidence type="ECO:0000256" key="3">
    <source>
        <dbReference type="RuleBase" id="RU365044"/>
    </source>
</evidence>
<feature type="compositionally biased region" description="Basic and acidic residues" evidence="4">
    <location>
        <begin position="189"/>
        <end position="203"/>
    </location>
</feature>
<protein>
    <recommendedName>
        <fullName evidence="1 3">Peptide-methionine (R)-S-oxide reductase</fullName>
        <ecNumber evidence="1 3">1.8.4.12</ecNumber>
    </recommendedName>
</protein>
<dbReference type="PROSITE" id="PS51790">
    <property type="entry name" value="MSRB"/>
    <property type="match status" value="1"/>
</dbReference>
<dbReference type="Proteomes" id="UP000708208">
    <property type="component" value="Unassembled WGS sequence"/>
</dbReference>
<keyword evidence="3" id="KW-0560">Oxidoreductase</keyword>
<dbReference type="InterPro" id="IPR028427">
    <property type="entry name" value="Met_Sox_Rdtase_MsrB"/>
</dbReference>
<dbReference type="GO" id="GO:0030091">
    <property type="term" value="P:protein repair"/>
    <property type="evidence" value="ECO:0007669"/>
    <property type="project" value="InterPro"/>
</dbReference>
<dbReference type="EMBL" id="CAJVCH010409700">
    <property type="protein sequence ID" value="CAG7818026.1"/>
    <property type="molecule type" value="Genomic_DNA"/>
</dbReference>
<keyword evidence="7" id="KW-1185">Reference proteome</keyword>
<accession>A0A8J2KHF9</accession>
<keyword evidence="3" id="KW-0862">Zinc</keyword>
<feature type="domain" description="MsrB" evidence="5">
    <location>
        <begin position="31"/>
        <end position="165"/>
    </location>
</feature>
<comment type="cofactor">
    <cofactor evidence="3">
        <name>Zn(2+)</name>
        <dbReference type="ChEBI" id="CHEBI:29105"/>
    </cofactor>
    <text evidence="3">Binds 1 zinc ion per subunit.</text>
</comment>
<feature type="compositionally biased region" description="Polar residues" evidence="4">
    <location>
        <begin position="236"/>
        <end position="245"/>
    </location>
</feature>
<dbReference type="PANTHER" id="PTHR10173:SF52">
    <property type="entry name" value="METHIONINE-R-SULFOXIDE REDUCTASE B1"/>
    <property type="match status" value="1"/>
</dbReference>
<evidence type="ECO:0000313" key="7">
    <source>
        <dbReference type="Proteomes" id="UP000708208"/>
    </source>
</evidence>
<evidence type="ECO:0000256" key="2">
    <source>
        <dbReference type="ARBA" id="ARBA00048488"/>
    </source>
</evidence>
<dbReference type="GO" id="GO:0005737">
    <property type="term" value="C:cytoplasm"/>
    <property type="evidence" value="ECO:0007669"/>
    <property type="project" value="TreeGrafter"/>
</dbReference>
<dbReference type="GO" id="GO:0033743">
    <property type="term" value="F:peptide-methionine (R)-S-oxide reductase activity"/>
    <property type="evidence" value="ECO:0007669"/>
    <property type="project" value="UniProtKB-EC"/>
</dbReference>
<feature type="region of interest" description="Disordered" evidence="4">
    <location>
        <begin position="234"/>
        <end position="258"/>
    </location>
</feature>
<dbReference type="EC" id="1.8.4.12" evidence="1 3"/>
<feature type="compositionally biased region" description="Low complexity" evidence="4">
    <location>
        <begin position="246"/>
        <end position="258"/>
    </location>
</feature>
<feature type="region of interest" description="Disordered" evidence="4">
    <location>
        <begin position="186"/>
        <end position="215"/>
    </location>
</feature>
<comment type="catalytic activity">
    <reaction evidence="2 3">
        <text>L-methionyl-[protein] + [thioredoxin]-disulfide + H2O = L-methionyl-(R)-S-oxide-[protein] + [thioredoxin]-dithiol</text>
        <dbReference type="Rhea" id="RHEA:24164"/>
        <dbReference type="Rhea" id="RHEA-COMP:10698"/>
        <dbReference type="Rhea" id="RHEA-COMP:10700"/>
        <dbReference type="Rhea" id="RHEA-COMP:12313"/>
        <dbReference type="Rhea" id="RHEA-COMP:12314"/>
        <dbReference type="ChEBI" id="CHEBI:15377"/>
        <dbReference type="ChEBI" id="CHEBI:16044"/>
        <dbReference type="ChEBI" id="CHEBI:29950"/>
        <dbReference type="ChEBI" id="CHEBI:45764"/>
        <dbReference type="ChEBI" id="CHEBI:50058"/>
        <dbReference type="EC" id="1.8.4.12"/>
    </reaction>
</comment>
<comment type="function">
    <text evidence="3">Methionine-sulfoxide reductase that specifically reduces methionine (R)-sulfoxide back to methionine. While in many cases methionine oxidation is the result of random oxidation following oxidative stress, methionine oxidation is also a post-translational modification that takes place on specific residues.</text>
</comment>
<dbReference type="GO" id="GO:0006979">
    <property type="term" value="P:response to oxidative stress"/>
    <property type="evidence" value="ECO:0007669"/>
    <property type="project" value="InterPro"/>
</dbReference>
<evidence type="ECO:0000313" key="6">
    <source>
        <dbReference type="EMBL" id="CAG7818026.1"/>
    </source>
</evidence>
<dbReference type="GO" id="GO:0046872">
    <property type="term" value="F:metal ion binding"/>
    <property type="evidence" value="ECO:0007669"/>
    <property type="project" value="UniProtKB-KW"/>
</dbReference>